<dbReference type="EMBL" id="JAOPHQ010004641">
    <property type="protein sequence ID" value="KAK0138390.1"/>
    <property type="molecule type" value="Genomic_DNA"/>
</dbReference>
<dbReference type="GO" id="GO:0004386">
    <property type="term" value="F:helicase activity"/>
    <property type="evidence" value="ECO:0007669"/>
    <property type="project" value="UniProtKB-KW"/>
</dbReference>
<dbReference type="AlphaFoldDB" id="A0AA47NVC3"/>
<dbReference type="EMBL" id="JAOPHQ010004641">
    <property type="protein sequence ID" value="KAK0138393.1"/>
    <property type="molecule type" value="Genomic_DNA"/>
</dbReference>
<keyword evidence="4" id="KW-0347">Helicase</keyword>
<dbReference type="EMBL" id="JAOPHQ010004641">
    <property type="protein sequence ID" value="KAK0138392.1"/>
    <property type="molecule type" value="Genomic_DNA"/>
</dbReference>
<comment type="caution">
    <text evidence="4">The sequence shown here is derived from an EMBL/GenBank/DDBJ whole genome shotgun (WGS) entry which is preliminary data.</text>
</comment>
<reference evidence="4" key="1">
    <citation type="journal article" date="2023" name="Front. Mar. Sci.">
        <title>A new Merluccius polli reference genome to investigate the effects of global change in West African waters.</title>
        <authorList>
            <person name="Mateo J.L."/>
            <person name="Blanco-Fernandez C."/>
            <person name="Garcia-Vazquez E."/>
            <person name="Machado-Schiaffino G."/>
        </authorList>
    </citation>
    <scope>NUCLEOTIDE SEQUENCE</scope>
    <source>
        <strain evidence="4">C29</strain>
        <tissue evidence="4">Fin</tissue>
    </source>
</reference>
<name>A0AA47NVC3_MERPO</name>
<evidence type="ECO:0000313" key="5">
    <source>
        <dbReference type="Proteomes" id="UP001174136"/>
    </source>
</evidence>
<protein>
    <submittedName>
        <fullName evidence="4">ATP-dependent DNA helicase PIF1</fullName>
    </submittedName>
</protein>
<evidence type="ECO:0000313" key="2">
    <source>
        <dbReference type="EMBL" id="KAK0138390.1"/>
    </source>
</evidence>
<keyword evidence="4" id="KW-0547">Nucleotide-binding</keyword>
<evidence type="ECO:0000259" key="1">
    <source>
        <dbReference type="Pfam" id="PF21530"/>
    </source>
</evidence>
<dbReference type="PANTHER" id="PTHR47642:SF3">
    <property type="entry name" value="ATP-DEPENDENT DNA HELICASE"/>
    <property type="match status" value="1"/>
</dbReference>
<accession>A0AA47NVC3</accession>
<keyword evidence="4" id="KW-0067">ATP-binding</keyword>
<gene>
    <name evidence="4" type="primary">pif1_8</name>
    <name evidence="2" type="synonym">pif1_6</name>
    <name evidence="3" type="synonym">pif1_7</name>
    <name evidence="2" type="ORF">N1851_025292</name>
    <name evidence="3" type="ORF">N1851_025294</name>
    <name evidence="4" type="ORF">N1851_025295</name>
</gene>
<sequence>MVDHKLLAYIHGHLRQIKQPGNYSPFGNVSVIAVEDFYQLPPVKGKPLYLDDDSVGLWTQFQIVELKTIVRQKDVVFAELLNRVRCRSKGSPMLDSDIQLLKHCETGEDSSDLHIFPTNKQVRCHDIQQLFKSCPEYVQIEAKDFVTSKTTGKLVLKEGHHTKTYNTSLDQTLVLGVGACVMLLKNLDVDDGLVNGVCGTVTHVVYPDNDDKFPKMIFVKFDDDQVGTKMRSCSAFVAAVEMGSTGIEPEEERYAVMDASVTREELYPLVLGATGEALEALIRETRRCTAAKRSADMVGRQSAAAQAREAGLVATADRLQDQIDSLQLDILDKDDIHLKPPGYVTFEQFYSHGHVGLNDGLHAESIVDTNRSKFEINGDELDNSQNSVDPDAVLEEQEQERLQCLDKRNHNEQPSDEPVEGIPDLAVSNRQVSNLEKRPNVLCRSDGLALIRSLNDTQLSLLPD</sequence>
<keyword evidence="4" id="KW-0378">Hydrolase</keyword>
<proteinExistence type="predicted"/>
<evidence type="ECO:0000313" key="4">
    <source>
        <dbReference type="EMBL" id="KAK0138393.1"/>
    </source>
</evidence>
<dbReference type="PANTHER" id="PTHR47642">
    <property type="entry name" value="ATP-DEPENDENT DNA HELICASE"/>
    <property type="match status" value="1"/>
</dbReference>
<feature type="domain" description="DNA helicase Pif1-like 2B" evidence="1">
    <location>
        <begin position="170"/>
        <end position="203"/>
    </location>
</feature>
<dbReference type="SUPFAM" id="SSF52540">
    <property type="entry name" value="P-loop containing nucleoside triphosphate hydrolases"/>
    <property type="match status" value="1"/>
</dbReference>
<organism evidence="4 5">
    <name type="scientific">Merluccius polli</name>
    <name type="common">Benguela hake</name>
    <name type="synonym">Merluccius cadenati</name>
    <dbReference type="NCBI Taxonomy" id="89951"/>
    <lineage>
        <taxon>Eukaryota</taxon>
        <taxon>Metazoa</taxon>
        <taxon>Chordata</taxon>
        <taxon>Craniata</taxon>
        <taxon>Vertebrata</taxon>
        <taxon>Euteleostomi</taxon>
        <taxon>Actinopterygii</taxon>
        <taxon>Neopterygii</taxon>
        <taxon>Teleostei</taxon>
        <taxon>Neoteleostei</taxon>
        <taxon>Acanthomorphata</taxon>
        <taxon>Zeiogadaria</taxon>
        <taxon>Gadariae</taxon>
        <taxon>Gadiformes</taxon>
        <taxon>Gadoidei</taxon>
        <taxon>Merlucciidae</taxon>
        <taxon>Merluccius</taxon>
    </lineage>
</organism>
<dbReference type="Proteomes" id="UP001174136">
    <property type="component" value="Unassembled WGS sequence"/>
</dbReference>
<dbReference type="InterPro" id="IPR049163">
    <property type="entry name" value="Pif1-like_2B_dom"/>
</dbReference>
<keyword evidence="5" id="KW-1185">Reference proteome</keyword>
<dbReference type="InterPro" id="IPR027417">
    <property type="entry name" value="P-loop_NTPase"/>
</dbReference>
<evidence type="ECO:0000313" key="3">
    <source>
        <dbReference type="EMBL" id="KAK0138392.1"/>
    </source>
</evidence>
<dbReference type="Pfam" id="PF21530">
    <property type="entry name" value="Pif1_2B_dom"/>
    <property type="match status" value="1"/>
</dbReference>
<dbReference type="InterPro" id="IPR051055">
    <property type="entry name" value="PIF1_helicase"/>
</dbReference>